<dbReference type="PIRSF" id="PIRSF018005">
    <property type="entry name" value="UCP018005"/>
    <property type="match status" value="1"/>
</dbReference>
<dbReference type="SUPFAM" id="SSF53335">
    <property type="entry name" value="S-adenosyl-L-methionine-dependent methyltransferases"/>
    <property type="match status" value="1"/>
</dbReference>
<sequence>MATQTITKRTGTKVSITNYLTETDSNELIELILSDLNRTPRRISSRFFYDEYGSELFEKITTLPEYYLTRIEKRLLQNVAQSIAPTCKEIDIVELGSGDCSKISILLNAFNARHRKTIRYVPVDVSESAIKKSADILSHQFPDLQIEGIAADFLTQLHVIPQTKNHLFCFFGSTLGNLTPEHAFQFFTQLGNVMMPGDSLLLGLDRVKPQHILEKAYNDTQQVTSAFNKNILNVVNQIIGSDFNPQTFQHVAFYNEQHNRVEMHLKANEPMTINMPFAKRNLVLRSNEMLHTENSYKFDDQRIDELVSSSDLKITNFYSDRQDWFSVIWLTKP</sequence>
<keyword evidence="2 4" id="KW-0808">Transferase</keyword>
<dbReference type="KEGG" id="alus:STSP2_03355"/>
<dbReference type="PANTHER" id="PTHR43397">
    <property type="entry name" value="ERGOTHIONEINE BIOSYNTHESIS PROTEIN 1"/>
    <property type="match status" value="1"/>
</dbReference>
<dbReference type="EMBL" id="CP019791">
    <property type="protein sequence ID" value="AQT70151.1"/>
    <property type="molecule type" value="Genomic_DNA"/>
</dbReference>
<evidence type="ECO:0000313" key="4">
    <source>
        <dbReference type="EMBL" id="AQT70151.1"/>
    </source>
</evidence>
<evidence type="ECO:0000256" key="2">
    <source>
        <dbReference type="ARBA" id="ARBA00022679"/>
    </source>
</evidence>
<dbReference type="GO" id="GO:0052706">
    <property type="term" value="F:L-histidine N(alpha)-methyltransferase activity"/>
    <property type="evidence" value="ECO:0007669"/>
    <property type="project" value="UniProtKB-EC"/>
</dbReference>
<accession>A0A1U9NQE4</accession>
<keyword evidence="1 4" id="KW-0489">Methyltransferase</keyword>
<dbReference type="EC" id="2.1.1.44" evidence="4"/>
<name>A0A1U9NQE4_9BACT</name>
<dbReference type="PANTHER" id="PTHR43397:SF1">
    <property type="entry name" value="ERGOTHIONEINE BIOSYNTHESIS PROTEIN 1"/>
    <property type="match status" value="1"/>
</dbReference>
<dbReference type="GO" id="GO:0032259">
    <property type="term" value="P:methylation"/>
    <property type="evidence" value="ECO:0007669"/>
    <property type="project" value="UniProtKB-KW"/>
</dbReference>
<dbReference type="AlphaFoldDB" id="A0A1U9NQE4"/>
<protein>
    <submittedName>
        <fullName evidence="4">Histidine-specific methyltransferase EgtD</fullName>
        <ecNumber evidence="4">2.1.1.44</ecNumber>
    </submittedName>
</protein>
<dbReference type="STRING" id="1936003.STSP2_03355"/>
<dbReference type="InterPro" id="IPR051128">
    <property type="entry name" value="EgtD_Methyltrsf_superfamily"/>
</dbReference>
<evidence type="ECO:0000256" key="1">
    <source>
        <dbReference type="ARBA" id="ARBA00022603"/>
    </source>
</evidence>
<evidence type="ECO:0000259" key="3">
    <source>
        <dbReference type="Pfam" id="PF10017"/>
    </source>
</evidence>
<evidence type="ECO:0000313" key="5">
    <source>
        <dbReference type="Proteomes" id="UP000189674"/>
    </source>
</evidence>
<dbReference type="InterPro" id="IPR019257">
    <property type="entry name" value="MeTrfase_dom"/>
</dbReference>
<feature type="domain" description="Histidine-specific methyltransferase SAM-dependent" evidence="3">
    <location>
        <begin position="32"/>
        <end position="331"/>
    </location>
</feature>
<dbReference type="RefSeq" id="WP_146663761.1">
    <property type="nucleotide sequence ID" value="NZ_CP019791.1"/>
</dbReference>
<dbReference type="OrthoDB" id="5289726at2"/>
<keyword evidence="5" id="KW-1185">Reference proteome</keyword>
<dbReference type="Gene3D" id="3.40.50.150">
    <property type="entry name" value="Vaccinia Virus protein VP39"/>
    <property type="match status" value="1"/>
</dbReference>
<proteinExistence type="predicted"/>
<dbReference type="NCBIfam" id="TIGR03438">
    <property type="entry name" value="egtD_ergothio"/>
    <property type="match status" value="1"/>
</dbReference>
<dbReference type="Proteomes" id="UP000189674">
    <property type="component" value="Chromosome"/>
</dbReference>
<gene>
    <name evidence="4" type="primary">egtD</name>
    <name evidence="4" type="ORF">STSP2_03355</name>
</gene>
<dbReference type="Pfam" id="PF10017">
    <property type="entry name" value="Methyltransf_33"/>
    <property type="match status" value="1"/>
</dbReference>
<reference evidence="5" key="1">
    <citation type="submission" date="2017-02" db="EMBL/GenBank/DDBJ databases">
        <title>Comparative genomics and description of representatives of a novel lineage of planctomycetes thriving in anoxic sediments.</title>
        <authorList>
            <person name="Spring S."/>
            <person name="Bunk B."/>
            <person name="Sproer C."/>
        </authorList>
    </citation>
    <scope>NUCLEOTIDE SEQUENCE [LARGE SCALE GENOMIC DNA]</scope>
    <source>
        <strain evidence="5">ST-NAGAB-D1</strain>
    </source>
</reference>
<organism evidence="4 5">
    <name type="scientific">Anaerohalosphaera lusitana</name>
    <dbReference type="NCBI Taxonomy" id="1936003"/>
    <lineage>
        <taxon>Bacteria</taxon>
        <taxon>Pseudomonadati</taxon>
        <taxon>Planctomycetota</taxon>
        <taxon>Phycisphaerae</taxon>
        <taxon>Sedimentisphaerales</taxon>
        <taxon>Anaerohalosphaeraceae</taxon>
        <taxon>Anaerohalosphaera</taxon>
    </lineage>
</organism>
<dbReference type="InterPro" id="IPR017804">
    <property type="entry name" value="MeTrfase_EgtD-like"/>
</dbReference>
<dbReference type="InterPro" id="IPR029063">
    <property type="entry name" value="SAM-dependent_MTases_sf"/>
</dbReference>
<dbReference type="InterPro" id="IPR035094">
    <property type="entry name" value="EgtD"/>
</dbReference>